<reference evidence="8 9" key="1">
    <citation type="submission" date="2021-03" db="EMBL/GenBank/DDBJ databases">
        <title>Thermosipho ferrireducens sp.nov., an anaerobic thermophilic iron-reducing bacterium isolated from a deep-sea hydrothermal sulfide deposits.</title>
        <authorList>
            <person name="Zeng X."/>
            <person name="Chen Y."/>
            <person name="Shao Z."/>
        </authorList>
    </citation>
    <scope>NUCLEOTIDE SEQUENCE [LARGE SCALE GENOMIC DNA]</scope>
    <source>
        <strain evidence="8 9">JL129W03</strain>
    </source>
</reference>
<feature type="transmembrane region" description="Helical" evidence="6">
    <location>
        <begin position="157"/>
        <end position="179"/>
    </location>
</feature>
<feature type="transmembrane region" description="Helical" evidence="6">
    <location>
        <begin position="116"/>
        <end position="145"/>
    </location>
</feature>
<keyword evidence="5 6" id="KW-0472">Membrane</keyword>
<evidence type="ECO:0000259" key="7">
    <source>
        <dbReference type="Pfam" id="PF02683"/>
    </source>
</evidence>
<comment type="subcellular location">
    <subcellularLocation>
        <location evidence="1">Membrane</location>
        <topology evidence="1">Multi-pass membrane protein</topology>
    </subcellularLocation>
</comment>
<organism evidence="8 9">
    <name type="scientific">Thermosipho ferrireducens</name>
    <dbReference type="NCBI Taxonomy" id="2571116"/>
    <lineage>
        <taxon>Bacteria</taxon>
        <taxon>Thermotogati</taxon>
        <taxon>Thermotogota</taxon>
        <taxon>Thermotogae</taxon>
        <taxon>Thermotogales</taxon>
        <taxon>Fervidobacteriaceae</taxon>
        <taxon>Thermosipho</taxon>
    </lineage>
</organism>
<evidence type="ECO:0000256" key="1">
    <source>
        <dbReference type="ARBA" id="ARBA00004141"/>
    </source>
</evidence>
<keyword evidence="9" id="KW-1185">Reference proteome</keyword>
<evidence type="ECO:0000256" key="5">
    <source>
        <dbReference type="ARBA" id="ARBA00023136"/>
    </source>
</evidence>
<evidence type="ECO:0000256" key="6">
    <source>
        <dbReference type="SAM" id="Phobius"/>
    </source>
</evidence>
<dbReference type="InterPro" id="IPR003834">
    <property type="entry name" value="Cyt_c_assmbl_TM_dom"/>
</dbReference>
<dbReference type="InterPro" id="IPR051790">
    <property type="entry name" value="Cytochrome_c-biogenesis_DsbD"/>
</dbReference>
<proteinExistence type="inferred from homology"/>
<evidence type="ECO:0000256" key="3">
    <source>
        <dbReference type="ARBA" id="ARBA00022692"/>
    </source>
</evidence>
<dbReference type="RefSeq" id="WP_207567445.1">
    <property type="nucleotide sequence ID" value="NZ_CP071446.1"/>
</dbReference>
<protein>
    <submittedName>
        <fullName evidence="8">Cytochrome c biogenesis protein CcdA</fullName>
    </submittedName>
</protein>
<dbReference type="PANTHER" id="PTHR31272:SF4">
    <property type="entry name" value="CYTOCHROME C-TYPE BIOGENESIS PROTEIN HI_1454-RELATED"/>
    <property type="match status" value="1"/>
</dbReference>
<dbReference type="Proteomes" id="UP000671862">
    <property type="component" value="Chromosome"/>
</dbReference>
<dbReference type="Pfam" id="PF02683">
    <property type="entry name" value="DsbD_TM"/>
    <property type="match status" value="1"/>
</dbReference>
<evidence type="ECO:0000313" key="9">
    <source>
        <dbReference type="Proteomes" id="UP000671862"/>
    </source>
</evidence>
<comment type="similarity">
    <text evidence="2">Belongs to the DsbD family.</text>
</comment>
<feature type="transmembrane region" description="Helical" evidence="6">
    <location>
        <begin position="78"/>
        <end position="96"/>
    </location>
</feature>
<feature type="domain" description="Cytochrome C biogenesis protein transmembrane" evidence="7">
    <location>
        <begin position="12"/>
        <end position="180"/>
    </location>
</feature>
<sequence length="214" mass="23408">MIQLYKDVSFWTALVHGFIAFFSPCIIPLIPAFLGILFTAERKILKIFGFFIGFSLLFAIIGIFSGQLGFILGSYSNIINYVLGGLIILMGILYLLKLQLIRQVQIDIWKFKGGGFITGIIFGGSIAIIWIPCSSPVLGSILSIAASGNAIKGGFLLFVYSIGISIPFLTIGTSISKILTYKFGKPIWENLLRILGAFFIIFSGILIFFGKIGV</sequence>
<keyword evidence="3 6" id="KW-0812">Transmembrane</keyword>
<dbReference type="PANTHER" id="PTHR31272">
    <property type="entry name" value="CYTOCHROME C-TYPE BIOGENESIS PROTEIN HI_1454-RELATED"/>
    <property type="match status" value="1"/>
</dbReference>
<dbReference type="EMBL" id="CP071446">
    <property type="protein sequence ID" value="QTA38728.1"/>
    <property type="molecule type" value="Genomic_DNA"/>
</dbReference>
<accession>A0ABX7S811</accession>
<feature type="transmembrane region" description="Helical" evidence="6">
    <location>
        <begin position="47"/>
        <end position="72"/>
    </location>
</feature>
<name>A0ABX7S811_9BACT</name>
<feature type="transmembrane region" description="Helical" evidence="6">
    <location>
        <begin position="14"/>
        <end position="40"/>
    </location>
</feature>
<evidence type="ECO:0000313" key="8">
    <source>
        <dbReference type="EMBL" id="QTA38728.1"/>
    </source>
</evidence>
<gene>
    <name evidence="8" type="ORF">JYK00_04260</name>
</gene>
<keyword evidence="4 6" id="KW-1133">Transmembrane helix</keyword>
<feature type="transmembrane region" description="Helical" evidence="6">
    <location>
        <begin position="191"/>
        <end position="210"/>
    </location>
</feature>
<evidence type="ECO:0000256" key="4">
    <source>
        <dbReference type="ARBA" id="ARBA00022989"/>
    </source>
</evidence>
<evidence type="ECO:0000256" key="2">
    <source>
        <dbReference type="ARBA" id="ARBA00006143"/>
    </source>
</evidence>